<dbReference type="eggNOG" id="COG2984">
    <property type="taxonomic scope" value="Bacteria"/>
</dbReference>
<dbReference type="CDD" id="cd06325">
    <property type="entry name" value="PBP1_ABC_unchar_transporter"/>
    <property type="match status" value="1"/>
</dbReference>
<dbReference type="Pfam" id="PF04392">
    <property type="entry name" value="ABC_sub_bind"/>
    <property type="match status" value="1"/>
</dbReference>
<reference evidence="1 2" key="1">
    <citation type="submission" date="2010-07" db="EMBL/GenBank/DDBJ databases">
        <title>The draft genome of Paenibacillus curdlanolyticus YK9.</title>
        <authorList>
            <consortium name="US DOE Joint Genome Institute (JGI-PGF)"/>
            <person name="Lucas S."/>
            <person name="Copeland A."/>
            <person name="Lapidus A."/>
            <person name="Cheng J.-F."/>
            <person name="Bruce D."/>
            <person name="Goodwin L."/>
            <person name="Pitluck S."/>
            <person name="Land M.L."/>
            <person name="Hauser L."/>
            <person name="Chang Y.-J."/>
            <person name="Jeffries C."/>
            <person name="Anderson I.J."/>
            <person name="Johnson E."/>
            <person name="Loganathan U."/>
            <person name="Mulhopadhyay B."/>
            <person name="Kyrpides N."/>
            <person name="Woyke T.J."/>
        </authorList>
    </citation>
    <scope>NUCLEOTIDE SEQUENCE [LARGE SCALE GENOMIC DNA]</scope>
    <source>
        <strain evidence="1 2">YK9</strain>
    </source>
</reference>
<keyword evidence="2" id="KW-1185">Reference proteome</keyword>
<dbReference type="EMBL" id="AEDD01000002">
    <property type="protein sequence ID" value="EFM12373.1"/>
    <property type="molecule type" value="Genomic_DNA"/>
</dbReference>
<evidence type="ECO:0000313" key="2">
    <source>
        <dbReference type="Proteomes" id="UP000005387"/>
    </source>
</evidence>
<dbReference type="RefSeq" id="WP_006037068.1">
    <property type="nucleotide sequence ID" value="NZ_AEDD01000002.1"/>
</dbReference>
<dbReference type="AlphaFoldDB" id="E0I5Y1"/>
<gene>
    <name evidence="1" type="ORF">PaecuDRAFT_1053</name>
</gene>
<evidence type="ECO:0000313" key="1">
    <source>
        <dbReference type="EMBL" id="EFM12373.1"/>
    </source>
</evidence>
<sequence length="333" mass="35442">MARHNSFYSVLLIVLLAMISITGCGDSKETNGQITKKIGIIQIVEHPSLNSIRESFIKQLAANGFKEGSNLTVDYQNAQGDPNNLKLIAQKFKNAKYDLIVAIATPSAQAIAGETKDIPIVFAAVTDPVSAGLVQDLQKPGGNITGTSDVTSAEQNIKLAMQITPDIHKLGAIYNPGDTAAVMVMNELRQYLKSSNEKIELVEMTASSTGDVQQVMQSLAGKVDAIFAPPDNTIASSMPVVSKVARDAKKPLYVGADSMVKDGALAGYGIDYDILGQKTADMATEVLNGKKPGDIPVKVMTELNIYVNTDTAKAIGVSLPDDVLNKAKENFGK</sequence>
<dbReference type="PANTHER" id="PTHR35271">
    <property type="entry name" value="ABC TRANSPORTER, SUBSTRATE-BINDING LIPOPROTEIN-RELATED"/>
    <property type="match status" value="1"/>
</dbReference>
<proteinExistence type="predicted"/>
<dbReference type="Proteomes" id="UP000005387">
    <property type="component" value="Unassembled WGS sequence"/>
</dbReference>
<dbReference type="PROSITE" id="PS51257">
    <property type="entry name" value="PROKAR_LIPOPROTEIN"/>
    <property type="match status" value="1"/>
</dbReference>
<dbReference type="InterPro" id="IPR028082">
    <property type="entry name" value="Peripla_BP_I"/>
</dbReference>
<evidence type="ECO:0008006" key="3">
    <source>
        <dbReference type="Google" id="ProtNLM"/>
    </source>
</evidence>
<dbReference type="Gene3D" id="3.40.50.2300">
    <property type="match status" value="2"/>
</dbReference>
<dbReference type="PANTHER" id="PTHR35271:SF1">
    <property type="entry name" value="ABC TRANSPORTER, SUBSTRATE-BINDING LIPOPROTEIN"/>
    <property type="match status" value="1"/>
</dbReference>
<dbReference type="InterPro" id="IPR007487">
    <property type="entry name" value="ABC_transpt-TYRBP-like"/>
</dbReference>
<accession>E0I5Y1</accession>
<protein>
    <recommendedName>
        <fullName evidence="3">ABC transporter substrate binding protein</fullName>
    </recommendedName>
</protein>
<name>E0I5Y1_9BACL</name>
<dbReference type="STRING" id="717606.PaecuDRAFT_1053"/>
<organism evidence="1 2">
    <name type="scientific">Paenibacillus curdlanolyticus YK9</name>
    <dbReference type="NCBI Taxonomy" id="717606"/>
    <lineage>
        <taxon>Bacteria</taxon>
        <taxon>Bacillati</taxon>
        <taxon>Bacillota</taxon>
        <taxon>Bacilli</taxon>
        <taxon>Bacillales</taxon>
        <taxon>Paenibacillaceae</taxon>
        <taxon>Paenibacillus</taxon>
    </lineage>
</organism>
<dbReference type="SUPFAM" id="SSF53822">
    <property type="entry name" value="Periplasmic binding protein-like I"/>
    <property type="match status" value="1"/>
</dbReference>